<dbReference type="EMBL" id="BSYO01000004">
    <property type="protein sequence ID" value="GMH03493.1"/>
    <property type="molecule type" value="Genomic_DNA"/>
</dbReference>
<organism evidence="1 2">
    <name type="scientific">Nepenthes gracilis</name>
    <name type="common">Slender pitcher plant</name>
    <dbReference type="NCBI Taxonomy" id="150966"/>
    <lineage>
        <taxon>Eukaryota</taxon>
        <taxon>Viridiplantae</taxon>
        <taxon>Streptophyta</taxon>
        <taxon>Embryophyta</taxon>
        <taxon>Tracheophyta</taxon>
        <taxon>Spermatophyta</taxon>
        <taxon>Magnoliopsida</taxon>
        <taxon>eudicotyledons</taxon>
        <taxon>Gunneridae</taxon>
        <taxon>Pentapetalae</taxon>
        <taxon>Caryophyllales</taxon>
        <taxon>Nepenthaceae</taxon>
        <taxon>Nepenthes</taxon>
    </lineage>
</organism>
<gene>
    <name evidence="1" type="ORF">Nepgr_005332</name>
</gene>
<sequence length="253" mass="28391">MLYCSHTVFFCSSAEAYVGQAVDFLEVLLVSTAGEDGVESQLVNICKGSLALLLEGRLMSLGVELDEREDSLPVVLYCRLLAIIPFCFLHSEGHGNWIQVPTAVDGIDFCWVGYFEWWLDEAFVASVKHCPRGVRPKGYGIKTPAPMRIVGIGISHADTQQRMGDIAKSRGILGEEHIEATELSININTRRQTRKSKPGSIQRTFWQLCRLAMKEPGDSRQQDINDRNSHITTRRLKRTNGLPNQTTTNLQQR</sequence>
<keyword evidence="2" id="KW-1185">Reference proteome</keyword>
<proteinExistence type="predicted"/>
<evidence type="ECO:0000313" key="1">
    <source>
        <dbReference type="EMBL" id="GMH03493.1"/>
    </source>
</evidence>
<accession>A0AAD3XGB4</accession>
<dbReference type="AlphaFoldDB" id="A0AAD3XGB4"/>
<name>A0AAD3XGB4_NEPGR</name>
<reference evidence="1" key="1">
    <citation type="submission" date="2023-05" db="EMBL/GenBank/DDBJ databases">
        <title>Nepenthes gracilis genome sequencing.</title>
        <authorList>
            <person name="Fukushima K."/>
        </authorList>
    </citation>
    <scope>NUCLEOTIDE SEQUENCE</scope>
    <source>
        <strain evidence="1">SING2019-196</strain>
    </source>
</reference>
<dbReference type="Proteomes" id="UP001279734">
    <property type="component" value="Unassembled WGS sequence"/>
</dbReference>
<evidence type="ECO:0000313" key="2">
    <source>
        <dbReference type="Proteomes" id="UP001279734"/>
    </source>
</evidence>
<protein>
    <submittedName>
        <fullName evidence="1">Uncharacterized protein</fullName>
    </submittedName>
</protein>
<comment type="caution">
    <text evidence="1">The sequence shown here is derived from an EMBL/GenBank/DDBJ whole genome shotgun (WGS) entry which is preliminary data.</text>
</comment>